<proteinExistence type="inferred from homology"/>
<feature type="transmembrane region" description="Helical" evidence="11">
    <location>
        <begin position="54"/>
        <end position="76"/>
    </location>
</feature>
<dbReference type="GO" id="GO:0008374">
    <property type="term" value="F:O-acyltransferase activity"/>
    <property type="evidence" value="ECO:0007669"/>
    <property type="project" value="InterPro"/>
</dbReference>
<evidence type="ECO:0000256" key="6">
    <source>
        <dbReference type="ARBA" id="ARBA00022989"/>
    </source>
</evidence>
<evidence type="ECO:0000256" key="7">
    <source>
        <dbReference type="ARBA" id="ARBA00023136"/>
    </source>
</evidence>
<feature type="transmembrane region" description="Helical" evidence="11">
    <location>
        <begin position="96"/>
        <end position="117"/>
    </location>
</feature>
<comment type="similarity">
    <text evidence="2 9">Belongs to the membrane-bound acyltransferase family. Sterol o-acyltransferase subfamily.</text>
</comment>
<dbReference type="InterPro" id="IPR004299">
    <property type="entry name" value="MBOAT_fam"/>
</dbReference>
<dbReference type="OrthoDB" id="10039049at2759"/>
<comment type="subcellular location">
    <subcellularLocation>
        <location evidence="1 9">Endoplasmic reticulum membrane</location>
        <topology evidence="1 9">Multi-pass membrane protein</topology>
    </subcellularLocation>
</comment>
<keyword evidence="3 9" id="KW-0808">Transferase</keyword>
<dbReference type="Proteomes" id="UP000095284">
    <property type="component" value="Unplaced"/>
</dbReference>
<evidence type="ECO:0000256" key="9">
    <source>
        <dbReference type="PIRNR" id="PIRNR000439"/>
    </source>
</evidence>
<feature type="transmembrane region" description="Helical" evidence="11">
    <location>
        <begin position="400"/>
        <end position="419"/>
    </location>
</feature>
<dbReference type="Pfam" id="PF03062">
    <property type="entry name" value="MBOAT"/>
    <property type="match status" value="1"/>
</dbReference>
<keyword evidence="7 9" id="KW-0472">Membrane</keyword>
<keyword evidence="4 11" id="KW-0812">Transmembrane</keyword>
<keyword evidence="5 9" id="KW-0256">Endoplasmic reticulum</keyword>
<dbReference type="PANTHER" id="PTHR10408:SF8">
    <property type="entry name" value="O-ACYLTRANSFERASE"/>
    <property type="match status" value="1"/>
</dbReference>
<dbReference type="GO" id="GO:0005789">
    <property type="term" value="C:endoplasmic reticulum membrane"/>
    <property type="evidence" value="ECO:0007669"/>
    <property type="project" value="UniProtKB-SubCell"/>
</dbReference>
<evidence type="ECO:0000256" key="2">
    <source>
        <dbReference type="ARBA" id="ARBA00009010"/>
    </source>
</evidence>
<evidence type="ECO:0000256" key="11">
    <source>
        <dbReference type="SAM" id="Phobius"/>
    </source>
</evidence>
<organism evidence="14 16">
    <name type="scientific">Bursaphelenchus xylophilus</name>
    <name type="common">Pinewood nematode worm</name>
    <name type="synonym">Aphelenchoides xylophilus</name>
    <dbReference type="NCBI Taxonomy" id="6326"/>
    <lineage>
        <taxon>Eukaryota</taxon>
        <taxon>Metazoa</taxon>
        <taxon>Ecdysozoa</taxon>
        <taxon>Nematoda</taxon>
        <taxon>Chromadorea</taxon>
        <taxon>Rhabditida</taxon>
        <taxon>Tylenchina</taxon>
        <taxon>Tylenchomorpha</taxon>
        <taxon>Aphelenchoidea</taxon>
        <taxon>Aphelenchoididae</taxon>
        <taxon>Bursaphelenchus</taxon>
    </lineage>
</organism>
<keyword evidence="15" id="KW-1185">Reference proteome</keyword>
<evidence type="ECO:0000256" key="3">
    <source>
        <dbReference type="ARBA" id="ARBA00022679"/>
    </source>
</evidence>
<dbReference type="PIRSF" id="PIRSF000439">
    <property type="entry name" value="Oat_ACAT_DAG_ARE"/>
    <property type="match status" value="1"/>
</dbReference>
<evidence type="ECO:0000256" key="1">
    <source>
        <dbReference type="ARBA" id="ARBA00004477"/>
    </source>
</evidence>
<dbReference type="eggNOG" id="KOG0380">
    <property type="taxonomic scope" value="Eukaryota"/>
</dbReference>
<sequence length="479" mass="56537">MGAGLVERREVRQTAEATGGDEVEGKKKVLGFKEKVFVPRESLITQHWDGTAGILFNFFSAWFVLCGFGTAVFDLINHQNPLNHFWLIQWNFDQLLMTLFAWSCMYISTIVCAYNGLKLWALIPSKSVTFSNQAPFIGLYLLYLISLFYYPLVFLFKYELNCACSFIITCENTRLCMKVHSFVRENLDRVIKHKVDQARKGFTVQKFADCIAHRENLVFPSIGQYVYFTFAPTFIYRDEYPRTDKVNWKRVFTIFAHCLLVIYVVNLMFINFIRPRFIEIDYKKQSFAQLFYHTFPSVIPGGVCLMMLFYGLLHSWQNMFAEALRFADRQFYENWWNSRNMAEYYRDWNLTVHDWLYAYVYRDLSIITGNTKTGRKVAQMTVFFLSAAFHEYWFGVSLRLFYPIMFNLYFVCGGIFFLISRFISSASVWNLMMWFNLLIGTGMFVSCYASEWYARQRCDPYFTNAFLDTVVPRVWTCGL</sequence>
<evidence type="ECO:0000256" key="10">
    <source>
        <dbReference type="PIRSR" id="PIRSR000439-1"/>
    </source>
</evidence>
<feature type="active site" evidence="10">
    <location>
        <position position="390"/>
    </location>
</feature>
<reference evidence="13" key="2">
    <citation type="submission" date="2020-08" db="EMBL/GenBank/DDBJ databases">
        <authorList>
            <person name="Kikuchi T."/>
        </authorList>
    </citation>
    <scope>NUCLEOTIDE SEQUENCE</scope>
    <source>
        <strain evidence="12">Ka4C1</strain>
    </source>
</reference>
<dbReference type="PANTHER" id="PTHR10408">
    <property type="entry name" value="STEROL O-ACYLTRANSFERASE"/>
    <property type="match status" value="1"/>
</dbReference>
<protein>
    <recommendedName>
        <fullName evidence="9">O-acyltransferase</fullName>
    </recommendedName>
</protein>
<accession>A0A1I7S0Y4</accession>
<dbReference type="InterPro" id="IPR014371">
    <property type="entry name" value="Oat_ACAT_DAG_ARE"/>
</dbReference>
<feature type="transmembrane region" description="Helical" evidence="11">
    <location>
        <begin position="431"/>
        <end position="454"/>
    </location>
</feature>
<dbReference type="EMBL" id="CAJFCV020000001">
    <property type="protein sequence ID" value="CAG9087883.1"/>
    <property type="molecule type" value="Genomic_DNA"/>
</dbReference>
<feature type="transmembrane region" description="Helical" evidence="11">
    <location>
        <begin position="251"/>
        <end position="270"/>
    </location>
</feature>
<evidence type="ECO:0000313" key="15">
    <source>
        <dbReference type="Proteomes" id="UP000659654"/>
    </source>
</evidence>
<feature type="transmembrane region" description="Helical" evidence="11">
    <location>
        <begin position="377"/>
        <end position="394"/>
    </location>
</feature>
<dbReference type="Proteomes" id="UP000659654">
    <property type="component" value="Unassembled WGS sequence"/>
</dbReference>
<feature type="transmembrane region" description="Helical" evidence="11">
    <location>
        <begin position="137"/>
        <end position="156"/>
    </location>
</feature>
<dbReference type="GO" id="GO:0008203">
    <property type="term" value="P:cholesterol metabolic process"/>
    <property type="evidence" value="ECO:0007669"/>
    <property type="project" value="TreeGrafter"/>
</dbReference>
<keyword evidence="6 11" id="KW-1133">Transmembrane helix</keyword>
<evidence type="ECO:0000256" key="5">
    <source>
        <dbReference type="ARBA" id="ARBA00022824"/>
    </source>
</evidence>
<evidence type="ECO:0000256" key="8">
    <source>
        <dbReference type="ARBA" id="ARBA00023315"/>
    </source>
</evidence>
<reference evidence="16" key="1">
    <citation type="submission" date="2016-11" db="UniProtKB">
        <authorList>
            <consortium name="WormBaseParasite"/>
        </authorList>
    </citation>
    <scope>IDENTIFICATION</scope>
</reference>
<gene>
    <name evidence="12" type="ORF">BXYJ_LOCUS2318</name>
</gene>
<dbReference type="EMBL" id="CAJFDI010000001">
    <property type="protein sequence ID" value="CAD5211217.1"/>
    <property type="molecule type" value="Genomic_DNA"/>
</dbReference>
<evidence type="ECO:0000313" key="14">
    <source>
        <dbReference type="Proteomes" id="UP000095284"/>
    </source>
</evidence>
<dbReference type="AlphaFoldDB" id="A0A1I7S0Y4"/>
<name>A0A1I7S0Y4_BURXY</name>
<evidence type="ECO:0000313" key="13">
    <source>
        <dbReference type="EMBL" id="CAG9087883.1"/>
    </source>
</evidence>
<evidence type="ECO:0000313" key="12">
    <source>
        <dbReference type="EMBL" id="CAD5211217.1"/>
    </source>
</evidence>
<keyword evidence="8 9" id="KW-0012">Acyltransferase</keyword>
<feature type="transmembrane region" description="Helical" evidence="11">
    <location>
        <begin position="290"/>
        <end position="313"/>
    </location>
</feature>
<dbReference type="WBParaSite" id="BXY_0665900.1">
    <property type="protein sequence ID" value="BXY_0665900.1"/>
    <property type="gene ID" value="BXY_0665900"/>
</dbReference>
<dbReference type="Proteomes" id="UP000582659">
    <property type="component" value="Unassembled WGS sequence"/>
</dbReference>
<dbReference type="SMR" id="A0A1I7S0Y4"/>
<evidence type="ECO:0000256" key="4">
    <source>
        <dbReference type="ARBA" id="ARBA00022692"/>
    </source>
</evidence>
<evidence type="ECO:0000313" key="16">
    <source>
        <dbReference type="WBParaSite" id="BXY_0665900.1"/>
    </source>
</evidence>